<keyword evidence="1" id="KW-0479">Metal-binding</keyword>
<keyword evidence="5" id="KW-1185">Reference proteome</keyword>
<dbReference type="AlphaFoldDB" id="A0AAN6ZAX7"/>
<feature type="region of interest" description="Disordered" evidence="2">
    <location>
        <begin position="229"/>
        <end position="249"/>
    </location>
</feature>
<protein>
    <recommendedName>
        <fullName evidence="3">C2H2-type domain-containing protein</fullName>
    </recommendedName>
</protein>
<feature type="region of interest" description="Disordered" evidence="2">
    <location>
        <begin position="136"/>
        <end position="160"/>
    </location>
</feature>
<reference evidence="4" key="1">
    <citation type="journal article" date="2023" name="Mol. Phylogenet. Evol.">
        <title>Genome-scale phylogeny and comparative genomics of the fungal order Sordariales.</title>
        <authorList>
            <person name="Hensen N."/>
            <person name="Bonometti L."/>
            <person name="Westerberg I."/>
            <person name="Brannstrom I.O."/>
            <person name="Guillou S."/>
            <person name="Cros-Aarteil S."/>
            <person name="Calhoun S."/>
            <person name="Haridas S."/>
            <person name="Kuo A."/>
            <person name="Mondo S."/>
            <person name="Pangilinan J."/>
            <person name="Riley R."/>
            <person name="LaButti K."/>
            <person name="Andreopoulos B."/>
            <person name="Lipzen A."/>
            <person name="Chen C."/>
            <person name="Yan M."/>
            <person name="Daum C."/>
            <person name="Ng V."/>
            <person name="Clum A."/>
            <person name="Steindorff A."/>
            <person name="Ohm R.A."/>
            <person name="Martin F."/>
            <person name="Silar P."/>
            <person name="Natvig D.O."/>
            <person name="Lalanne C."/>
            <person name="Gautier V."/>
            <person name="Ament-Velasquez S.L."/>
            <person name="Kruys A."/>
            <person name="Hutchinson M.I."/>
            <person name="Powell A.J."/>
            <person name="Barry K."/>
            <person name="Miller A.N."/>
            <person name="Grigoriev I.V."/>
            <person name="Debuchy R."/>
            <person name="Gladieux P."/>
            <person name="Hiltunen Thoren M."/>
            <person name="Johannesson H."/>
        </authorList>
    </citation>
    <scope>NUCLEOTIDE SEQUENCE</scope>
    <source>
        <strain evidence="4">CBS 123565</strain>
    </source>
</reference>
<evidence type="ECO:0000256" key="2">
    <source>
        <dbReference type="SAM" id="MobiDB-lite"/>
    </source>
</evidence>
<dbReference type="EMBL" id="MU853432">
    <property type="protein sequence ID" value="KAK4130719.1"/>
    <property type="molecule type" value="Genomic_DNA"/>
</dbReference>
<dbReference type="SUPFAM" id="SSF57667">
    <property type="entry name" value="beta-beta-alpha zinc fingers"/>
    <property type="match status" value="1"/>
</dbReference>
<organism evidence="4 5">
    <name type="scientific">Trichocladium antarcticum</name>
    <dbReference type="NCBI Taxonomy" id="1450529"/>
    <lineage>
        <taxon>Eukaryota</taxon>
        <taxon>Fungi</taxon>
        <taxon>Dikarya</taxon>
        <taxon>Ascomycota</taxon>
        <taxon>Pezizomycotina</taxon>
        <taxon>Sordariomycetes</taxon>
        <taxon>Sordariomycetidae</taxon>
        <taxon>Sordariales</taxon>
        <taxon>Chaetomiaceae</taxon>
        <taxon>Trichocladium</taxon>
    </lineage>
</organism>
<dbReference type="PROSITE" id="PS50157">
    <property type="entry name" value="ZINC_FINGER_C2H2_2"/>
    <property type="match status" value="2"/>
</dbReference>
<dbReference type="PROSITE" id="PS00028">
    <property type="entry name" value="ZINC_FINGER_C2H2_1"/>
    <property type="match status" value="1"/>
</dbReference>
<proteinExistence type="predicted"/>
<feature type="domain" description="C2H2-type" evidence="3">
    <location>
        <begin position="176"/>
        <end position="204"/>
    </location>
</feature>
<feature type="domain" description="C2H2-type" evidence="3">
    <location>
        <begin position="213"/>
        <end position="236"/>
    </location>
</feature>
<evidence type="ECO:0000256" key="1">
    <source>
        <dbReference type="PROSITE-ProRule" id="PRU00042"/>
    </source>
</evidence>
<sequence length="249" mass="27095">MEALSNEPGHQDWPSWDDNISGGDFIYRSPEEVATSNSSTLSESGLDLVNIDFLDYFINPDAPKLPFSSVPDSSSPISSGDITWTPFSEVSSSFHASNMPCLSPDLLLSQSPPAHANTLRNSTIGMPELAPQAPIIPGAHEQSPPQTTTTTTQAARRRKNTPFLPARLARRITLPVRCPLCGKGHDYQAALTRHIQAHHRAEAAALGVPVTTHPCAWCAASFGRSDHLKRHLTRKHQRVPTGKTKGRRG</sequence>
<dbReference type="GO" id="GO:0008270">
    <property type="term" value="F:zinc ion binding"/>
    <property type="evidence" value="ECO:0007669"/>
    <property type="project" value="UniProtKB-KW"/>
</dbReference>
<comment type="caution">
    <text evidence="4">The sequence shown here is derived from an EMBL/GenBank/DDBJ whole genome shotgun (WGS) entry which is preliminary data.</text>
</comment>
<evidence type="ECO:0000259" key="3">
    <source>
        <dbReference type="PROSITE" id="PS50157"/>
    </source>
</evidence>
<dbReference type="InterPro" id="IPR036236">
    <property type="entry name" value="Znf_C2H2_sf"/>
</dbReference>
<keyword evidence="1" id="KW-0862">Zinc</keyword>
<evidence type="ECO:0000313" key="5">
    <source>
        <dbReference type="Proteomes" id="UP001304895"/>
    </source>
</evidence>
<dbReference type="Gene3D" id="3.30.160.60">
    <property type="entry name" value="Classic Zinc Finger"/>
    <property type="match status" value="1"/>
</dbReference>
<evidence type="ECO:0000313" key="4">
    <source>
        <dbReference type="EMBL" id="KAK4130719.1"/>
    </source>
</evidence>
<dbReference type="SMART" id="SM00355">
    <property type="entry name" value="ZnF_C2H2"/>
    <property type="match status" value="2"/>
</dbReference>
<dbReference type="Proteomes" id="UP001304895">
    <property type="component" value="Unassembled WGS sequence"/>
</dbReference>
<accession>A0AAN6ZAX7</accession>
<dbReference type="InterPro" id="IPR013087">
    <property type="entry name" value="Znf_C2H2_type"/>
</dbReference>
<keyword evidence="1" id="KW-0863">Zinc-finger</keyword>
<reference evidence="4" key="2">
    <citation type="submission" date="2023-05" db="EMBL/GenBank/DDBJ databases">
        <authorList>
            <consortium name="Lawrence Berkeley National Laboratory"/>
            <person name="Steindorff A."/>
            <person name="Hensen N."/>
            <person name="Bonometti L."/>
            <person name="Westerberg I."/>
            <person name="Brannstrom I.O."/>
            <person name="Guillou S."/>
            <person name="Cros-Aarteil S."/>
            <person name="Calhoun S."/>
            <person name="Haridas S."/>
            <person name="Kuo A."/>
            <person name="Mondo S."/>
            <person name="Pangilinan J."/>
            <person name="Riley R."/>
            <person name="Labutti K."/>
            <person name="Andreopoulos B."/>
            <person name="Lipzen A."/>
            <person name="Chen C."/>
            <person name="Yanf M."/>
            <person name="Daum C."/>
            <person name="Ng V."/>
            <person name="Clum A."/>
            <person name="Ohm R."/>
            <person name="Martin F."/>
            <person name="Silar P."/>
            <person name="Natvig D."/>
            <person name="Lalanne C."/>
            <person name="Gautier V."/>
            <person name="Ament-Velasquez S.L."/>
            <person name="Kruys A."/>
            <person name="Hutchinson M.I."/>
            <person name="Powell A.J."/>
            <person name="Barry K."/>
            <person name="Miller A.N."/>
            <person name="Grigoriev I.V."/>
            <person name="Debuchy R."/>
            <person name="Gladieux P."/>
            <person name="Thoren M.H."/>
            <person name="Johannesson H."/>
        </authorList>
    </citation>
    <scope>NUCLEOTIDE SEQUENCE</scope>
    <source>
        <strain evidence="4">CBS 123565</strain>
    </source>
</reference>
<gene>
    <name evidence="4" type="ORF">BT67DRAFT_208436</name>
</gene>
<name>A0AAN6ZAX7_9PEZI</name>